<organism evidence="1 2">
    <name type="scientific">Haemaphysalis longicornis</name>
    <name type="common">Bush tick</name>
    <dbReference type="NCBI Taxonomy" id="44386"/>
    <lineage>
        <taxon>Eukaryota</taxon>
        <taxon>Metazoa</taxon>
        <taxon>Ecdysozoa</taxon>
        <taxon>Arthropoda</taxon>
        <taxon>Chelicerata</taxon>
        <taxon>Arachnida</taxon>
        <taxon>Acari</taxon>
        <taxon>Parasitiformes</taxon>
        <taxon>Ixodida</taxon>
        <taxon>Ixodoidea</taxon>
        <taxon>Ixodidae</taxon>
        <taxon>Haemaphysalinae</taxon>
        <taxon>Haemaphysalis</taxon>
    </lineage>
</organism>
<name>A0A9J6GAI7_HAELO</name>
<evidence type="ECO:0000313" key="2">
    <source>
        <dbReference type="Proteomes" id="UP000821853"/>
    </source>
</evidence>
<dbReference type="AlphaFoldDB" id="A0A9J6GAI7"/>
<comment type="caution">
    <text evidence="1">The sequence shown here is derived from an EMBL/GenBank/DDBJ whole genome shotgun (WGS) entry which is preliminary data.</text>
</comment>
<reference evidence="1 2" key="1">
    <citation type="journal article" date="2020" name="Cell">
        <title>Large-Scale Comparative Analyses of Tick Genomes Elucidate Their Genetic Diversity and Vector Capacities.</title>
        <authorList>
            <consortium name="Tick Genome and Microbiome Consortium (TIGMIC)"/>
            <person name="Jia N."/>
            <person name="Wang J."/>
            <person name="Shi W."/>
            <person name="Du L."/>
            <person name="Sun Y."/>
            <person name="Zhan W."/>
            <person name="Jiang J.F."/>
            <person name="Wang Q."/>
            <person name="Zhang B."/>
            <person name="Ji P."/>
            <person name="Bell-Sakyi L."/>
            <person name="Cui X.M."/>
            <person name="Yuan T.T."/>
            <person name="Jiang B.G."/>
            <person name="Yang W.F."/>
            <person name="Lam T.T."/>
            <person name="Chang Q.C."/>
            <person name="Ding S.J."/>
            <person name="Wang X.J."/>
            <person name="Zhu J.G."/>
            <person name="Ruan X.D."/>
            <person name="Zhao L."/>
            <person name="Wei J.T."/>
            <person name="Ye R.Z."/>
            <person name="Que T.C."/>
            <person name="Du C.H."/>
            <person name="Zhou Y.H."/>
            <person name="Cheng J.X."/>
            <person name="Dai P.F."/>
            <person name="Guo W.B."/>
            <person name="Han X.H."/>
            <person name="Huang E.J."/>
            <person name="Li L.F."/>
            <person name="Wei W."/>
            <person name="Gao Y.C."/>
            <person name="Liu J.Z."/>
            <person name="Shao H.Z."/>
            <person name="Wang X."/>
            <person name="Wang C.C."/>
            <person name="Yang T.C."/>
            <person name="Huo Q.B."/>
            <person name="Li W."/>
            <person name="Chen H.Y."/>
            <person name="Chen S.E."/>
            <person name="Zhou L.G."/>
            <person name="Ni X.B."/>
            <person name="Tian J.H."/>
            <person name="Sheng Y."/>
            <person name="Liu T."/>
            <person name="Pan Y.S."/>
            <person name="Xia L.Y."/>
            <person name="Li J."/>
            <person name="Zhao F."/>
            <person name="Cao W.C."/>
        </authorList>
    </citation>
    <scope>NUCLEOTIDE SEQUENCE [LARGE SCALE GENOMIC DNA]</scope>
    <source>
        <strain evidence="1">HaeL-2018</strain>
    </source>
</reference>
<dbReference type="EMBL" id="JABSTR010000005">
    <property type="protein sequence ID" value="KAH9371364.1"/>
    <property type="molecule type" value="Genomic_DNA"/>
</dbReference>
<protein>
    <submittedName>
        <fullName evidence="1">Uncharacterized protein</fullName>
    </submittedName>
</protein>
<dbReference type="OrthoDB" id="6629021at2759"/>
<gene>
    <name evidence="1" type="ORF">HPB48_012594</name>
</gene>
<accession>A0A9J6GAI7</accession>
<dbReference type="VEuPathDB" id="VectorBase:HLOH_041433"/>
<sequence length="63" mass="7267">MNSSAKLVTRNARPFRLIDDSGFRKIIDPVLKPLIAKRAITAETVKDRARKKQKASQKKFRTR</sequence>
<evidence type="ECO:0000313" key="1">
    <source>
        <dbReference type="EMBL" id="KAH9371364.1"/>
    </source>
</evidence>
<dbReference type="Proteomes" id="UP000821853">
    <property type="component" value="Chromosome 3"/>
</dbReference>
<proteinExistence type="predicted"/>
<keyword evidence="2" id="KW-1185">Reference proteome</keyword>